<dbReference type="InterPro" id="IPR023827">
    <property type="entry name" value="Peptidase_S8_Asp-AS"/>
</dbReference>
<dbReference type="AlphaFoldDB" id="A0A2T0PTX2"/>
<evidence type="ECO:0000313" key="10">
    <source>
        <dbReference type="EMBL" id="PRX92344.1"/>
    </source>
</evidence>
<dbReference type="GO" id="GO:0006508">
    <property type="term" value="P:proteolysis"/>
    <property type="evidence" value="ECO:0007669"/>
    <property type="project" value="UniProtKB-KW"/>
</dbReference>
<feature type="domain" description="Peptidase S8/S53" evidence="8">
    <location>
        <begin position="147"/>
        <end position="370"/>
    </location>
</feature>
<evidence type="ECO:0000256" key="6">
    <source>
        <dbReference type="RuleBase" id="RU003355"/>
    </source>
</evidence>
<dbReference type="InterPro" id="IPR022398">
    <property type="entry name" value="Peptidase_S8_His-AS"/>
</dbReference>
<dbReference type="Gene3D" id="3.30.70.80">
    <property type="entry name" value="Peptidase S8 propeptide/proteinase inhibitor I9"/>
    <property type="match status" value="1"/>
</dbReference>
<evidence type="ECO:0000256" key="4">
    <source>
        <dbReference type="ARBA" id="ARBA00022825"/>
    </source>
</evidence>
<dbReference type="GO" id="GO:0005615">
    <property type="term" value="C:extracellular space"/>
    <property type="evidence" value="ECO:0007669"/>
    <property type="project" value="TreeGrafter"/>
</dbReference>
<evidence type="ECO:0000259" key="8">
    <source>
        <dbReference type="Pfam" id="PF00082"/>
    </source>
</evidence>
<keyword evidence="3 5" id="KW-0378">Hydrolase</keyword>
<dbReference type="PRINTS" id="PR00723">
    <property type="entry name" value="SUBTILISIN"/>
</dbReference>
<dbReference type="SUPFAM" id="SSF52743">
    <property type="entry name" value="Subtilisin-like"/>
    <property type="match status" value="1"/>
</dbReference>
<comment type="similarity">
    <text evidence="1 5 6">Belongs to the peptidase S8 family.</text>
</comment>
<dbReference type="InterPro" id="IPR037045">
    <property type="entry name" value="S8pro/Inhibitor_I9_sf"/>
</dbReference>
<dbReference type="InterPro" id="IPR023828">
    <property type="entry name" value="Peptidase_S8_Ser-AS"/>
</dbReference>
<dbReference type="EMBL" id="PVZC01000010">
    <property type="protein sequence ID" value="PRX92344.1"/>
    <property type="molecule type" value="Genomic_DNA"/>
</dbReference>
<evidence type="ECO:0000256" key="1">
    <source>
        <dbReference type="ARBA" id="ARBA00011073"/>
    </source>
</evidence>
<comment type="caution">
    <text evidence="10">The sequence shown here is derived from an EMBL/GenBank/DDBJ whole genome shotgun (WGS) entry which is preliminary data.</text>
</comment>
<feature type="chain" id="PRO_5015643535" evidence="7">
    <location>
        <begin position="33"/>
        <end position="392"/>
    </location>
</feature>
<dbReference type="PROSITE" id="PS00137">
    <property type="entry name" value="SUBTILASE_HIS"/>
    <property type="match status" value="1"/>
</dbReference>
<dbReference type="Pfam" id="PF05922">
    <property type="entry name" value="Inhibitor_I9"/>
    <property type="match status" value="1"/>
</dbReference>
<dbReference type="Pfam" id="PF00082">
    <property type="entry name" value="Peptidase_S8"/>
    <property type="match status" value="1"/>
</dbReference>
<evidence type="ECO:0000313" key="11">
    <source>
        <dbReference type="Proteomes" id="UP000237846"/>
    </source>
</evidence>
<dbReference type="InterPro" id="IPR000209">
    <property type="entry name" value="Peptidase_S8/S53_dom"/>
</dbReference>
<dbReference type="GO" id="GO:0004252">
    <property type="term" value="F:serine-type endopeptidase activity"/>
    <property type="evidence" value="ECO:0007669"/>
    <property type="project" value="UniProtKB-UniRule"/>
</dbReference>
<dbReference type="InterPro" id="IPR006311">
    <property type="entry name" value="TAT_signal"/>
</dbReference>
<keyword evidence="7" id="KW-0732">Signal</keyword>
<dbReference type="PROSITE" id="PS00138">
    <property type="entry name" value="SUBTILASE_SER"/>
    <property type="match status" value="1"/>
</dbReference>
<dbReference type="InterPro" id="IPR036852">
    <property type="entry name" value="Peptidase_S8/S53_dom_sf"/>
</dbReference>
<name>A0A2T0PTX2_9ACTN</name>
<gene>
    <name evidence="10" type="ORF">CLV72_110104</name>
</gene>
<keyword evidence="11" id="KW-1185">Reference proteome</keyword>
<dbReference type="InterPro" id="IPR034193">
    <property type="entry name" value="PCSK9_ProteinaseK-like"/>
</dbReference>
<keyword evidence="2 5" id="KW-0645">Protease</keyword>
<keyword evidence="4 5" id="KW-0720">Serine protease</keyword>
<feature type="active site" description="Charge relay system" evidence="5">
    <location>
        <position position="187"/>
    </location>
</feature>
<accession>A0A2T0PTX2</accession>
<sequence>MDNPLIRRTLSGLAATGLLALPVALAGPAAHADELAPLHTAGADAVPGSYIVTLQETAGAGTLSATDLGVAGDDVLYTYDDALNGFAAELDTAELAELRADPAVAAVEEVATVTASDVQSPTPSWGLDRIDQAALPLDDSYTYEHTGAGVTAYVIDTGIEIGHPDFGGRATVGFDATGGDGIDRQGHGTHVAGTIGGTQYGVAKGVALVAVKVLGDNGTGTTAGVIAGVDWVADNAQGPAVANMSLGGGASAALDDAVNNLAASGVFVAVAAGNEAQSAGNVSPARAEGVTTVGATDDSDEHAYFSNFGSAVDIYAPGVDITSAWTGGGEDTIDGTSMASPHVAGVAALYKEANGDADQAAIQDWLTGNAVADALSGVPADTPNLLLNTAGL</sequence>
<dbReference type="InterPro" id="IPR010259">
    <property type="entry name" value="S8pro/Inhibitor_I9"/>
</dbReference>
<evidence type="ECO:0000256" key="3">
    <source>
        <dbReference type="ARBA" id="ARBA00022801"/>
    </source>
</evidence>
<protein>
    <submittedName>
        <fullName evidence="10">Peptidase inhibitor I9</fullName>
    </submittedName>
</protein>
<evidence type="ECO:0000256" key="5">
    <source>
        <dbReference type="PROSITE-ProRule" id="PRU01240"/>
    </source>
</evidence>
<feature type="signal peptide" evidence="7">
    <location>
        <begin position="1"/>
        <end position="32"/>
    </location>
</feature>
<proteinExistence type="inferred from homology"/>
<dbReference type="InterPro" id="IPR015500">
    <property type="entry name" value="Peptidase_S8_subtilisin-rel"/>
</dbReference>
<evidence type="ECO:0000256" key="7">
    <source>
        <dbReference type="SAM" id="SignalP"/>
    </source>
</evidence>
<dbReference type="InterPro" id="IPR050131">
    <property type="entry name" value="Peptidase_S8_subtilisin-like"/>
</dbReference>
<dbReference type="RefSeq" id="WP_245930491.1">
    <property type="nucleotide sequence ID" value="NZ_PVZC01000010.1"/>
</dbReference>
<dbReference type="SUPFAM" id="SSF54897">
    <property type="entry name" value="Protease propeptides/inhibitors"/>
    <property type="match status" value="1"/>
</dbReference>
<feature type="active site" description="Charge relay system" evidence="5">
    <location>
        <position position="337"/>
    </location>
</feature>
<dbReference type="PROSITE" id="PS00136">
    <property type="entry name" value="SUBTILASE_ASP"/>
    <property type="match status" value="1"/>
</dbReference>
<dbReference type="PANTHER" id="PTHR43806">
    <property type="entry name" value="PEPTIDASE S8"/>
    <property type="match status" value="1"/>
</dbReference>
<evidence type="ECO:0000259" key="9">
    <source>
        <dbReference type="Pfam" id="PF05922"/>
    </source>
</evidence>
<dbReference type="Proteomes" id="UP000237846">
    <property type="component" value="Unassembled WGS sequence"/>
</dbReference>
<reference evidence="10 11" key="1">
    <citation type="submission" date="2018-03" db="EMBL/GenBank/DDBJ databases">
        <title>Genomic Encyclopedia of Archaeal and Bacterial Type Strains, Phase II (KMG-II): from individual species to whole genera.</title>
        <authorList>
            <person name="Goeker M."/>
        </authorList>
    </citation>
    <scope>NUCLEOTIDE SEQUENCE [LARGE SCALE GENOMIC DNA]</scope>
    <source>
        <strain evidence="10 11">DSM 45601</strain>
    </source>
</reference>
<organism evidence="10 11">
    <name type="scientific">Allonocardiopsis opalescens</name>
    <dbReference type="NCBI Taxonomy" id="1144618"/>
    <lineage>
        <taxon>Bacteria</taxon>
        <taxon>Bacillati</taxon>
        <taxon>Actinomycetota</taxon>
        <taxon>Actinomycetes</taxon>
        <taxon>Streptosporangiales</taxon>
        <taxon>Allonocardiopsis</taxon>
    </lineage>
</organism>
<dbReference type="Gene3D" id="3.40.50.200">
    <property type="entry name" value="Peptidase S8/S53 domain"/>
    <property type="match status" value="1"/>
</dbReference>
<dbReference type="PROSITE" id="PS51892">
    <property type="entry name" value="SUBTILASE"/>
    <property type="match status" value="1"/>
</dbReference>
<dbReference type="PROSITE" id="PS51318">
    <property type="entry name" value="TAT"/>
    <property type="match status" value="1"/>
</dbReference>
<feature type="domain" description="Inhibitor I9" evidence="9">
    <location>
        <begin position="69"/>
        <end position="113"/>
    </location>
</feature>
<dbReference type="PANTHER" id="PTHR43806:SF11">
    <property type="entry name" value="CEREVISIN-RELATED"/>
    <property type="match status" value="1"/>
</dbReference>
<evidence type="ECO:0000256" key="2">
    <source>
        <dbReference type="ARBA" id="ARBA00022670"/>
    </source>
</evidence>
<feature type="active site" description="Charge relay system" evidence="5">
    <location>
        <position position="156"/>
    </location>
</feature>
<dbReference type="CDD" id="cd04077">
    <property type="entry name" value="Peptidases_S8_PCSK9_ProteinaseK_like"/>
    <property type="match status" value="1"/>
</dbReference>
<dbReference type="FunFam" id="3.40.50.200:FF:000014">
    <property type="entry name" value="Proteinase K"/>
    <property type="match status" value="1"/>
</dbReference>